<reference evidence="2" key="1">
    <citation type="journal article" date="2021" name="Proc. Natl. Acad. Sci. U.S.A.">
        <title>A Catalog of Tens of Thousands of Viruses from Human Metagenomes Reveals Hidden Associations with Chronic Diseases.</title>
        <authorList>
            <person name="Tisza M.J."/>
            <person name="Buck C.B."/>
        </authorList>
    </citation>
    <scope>NUCLEOTIDE SEQUENCE</scope>
    <source>
        <strain evidence="2">CtXwe21</strain>
    </source>
</reference>
<name>A0A8S5PYV2_9CAUD</name>
<feature type="transmembrane region" description="Helical" evidence="1">
    <location>
        <begin position="13"/>
        <end position="36"/>
    </location>
</feature>
<organism evidence="2">
    <name type="scientific">Myoviridae sp. ctXwe21</name>
    <dbReference type="NCBI Taxonomy" id="2825123"/>
    <lineage>
        <taxon>Viruses</taxon>
        <taxon>Duplodnaviria</taxon>
        <taxon>Heunggongvirae</taxon>
        <taxon>Uroviricota</taxon>
        <taxon>Caudoviricetes</taxon>
    </lineage>
</organism>
<dbReference type="EMBL" id="BK015537">
    <property type="protein sequence ID" value="DAE11793.1"/>
    <property type="molecule type" value="Genomic_DNA"/>
</dbReference>
<keyword evidence="1" id="KW-0812">Transmembrane</keyword>
<evidence type="ECO:0000256" key="1">
    <source>
        <dbReference type="SAM" id="Phobius"/>
    </source>
</evidence>
<sequence length="150" mass="18086">MLFDMKTIYLDNWLAKMILFGNYTTIMFFGFILSILKEITAEIERHERTHQKQFFECMEIAAIPSILLAFHVSAWWLLLIPLFYYILYLAEWFVSFMYHLFTDNKIGDGKVNKNAYRASAFEMEAKLNQDNPNYLKERKWGAWFRYYGKI</sequence>
<protein>
    <submittedName>
        <fullName evidence="2">Uncharacterized protein</fullName>
    </submittedName>
</protein>
<proteinExistence type="predicted"/>
<evidence type="ECO:0000313" key="2">
    <source>
        <dbReference type="EMBL" id="DAE11793.1"/>
    </source>
</evidence>
<feature type="transmembrane region" description="Helical" evidence="1">
    <location>
        <begin position="82"/>
        <end position="101"/>
    </location>
</feature>
<keyword evidence="1" id="KW-1133">Transmembrane helix</keyword>
<accession>A0A8S5PYV2</accession>
<keyword evidence="1" id="KW-0472">Membrane</keyword>